<dbReference type="InterPro" id="IPR043129">
    <property type="entry name" value="ATPase_NBD"/>
</dbReference>
<evidence type="ECO:0000313" key="2">
    <source>
        <dbReference type="Proteomes" id="UP000004892"/>
    </source>
</evidence>
<comment type="caution">
    <text evidence="1">The sequence shown here is derived from an EMBL/GenBank/DDBJ whole genome shotgun (WGS) entry which is preliminary data.</text>
</comment>
<dbReference type="HOGENOM" id="CLU_084727_0_0_10"/>
<dbReference type="CDD" id="cd24079">
    <property type="entry name" value="ASKHA_NBD_PG1100-like"/>
    <property type="match status" value="1"/>
</dbReference>
<dbReference type="AlphaFoldDB" id="H1DH91"/>
<dbReference type="PANTHER" id="PTHR43190:SF3">
    <property type="entry name" value="N-ACETYL-D-GLUCOSAMINE KINASE"/>
    <property type="match status" value="1"/>
</dbReference>
<evidence type="ECO:0008006" key="3">
    <source>
        <dbReference type="Google" id="ProtNLM"/>
    </source>
</evidence>
<dbReference type="STRING" id="742817.HMPREF9449_01627"/>
<evidence type="ECO:0000313" key="1">
    <source>
        <dbReference type="EMBL" id="EHP47774.1"/>
    </source>
</evidence>
<dbReference type="GeneID" id="98069192"/>
<dbReference type="Gene3D" id="3.30.420.40">
    <property type="match status" value="2"/>
</dbReference>
<dbReference type="PATRIC" id="fig|742817.3.peg.1737"/>
<dbReference type="RefSeq" id="WP_009136775.1">
    <property type="nucleotide sequence ID" value="NZ_JH594596.1"/>
</dbReference>
<dbReference type="EMBL" id="ADMC01000022">
    <property type="protein sequence ID" value="EHP47774.1"/>
    <property type="molecule type" value="Genomic_DNA"/>
</dbReference>
<accession>H1DH91</accession>
<dbReference type="InterPro" id="IPR052519">
    <property type="entry name" value="Euk-type_GlcNAc_Kinase"/>
</dbReference>
<dbReference type="PANTHER" id="PTHR43190">
    <property type="entry name" value="N-ACETYL-D-GLUCOSAMINE KINASE"/>
    <property type="match status" value="1"/>
</dbReference>
<proteinExistence type="predicted"/>
<gene>
    <name evidence="1" type="ORF">HMPREF9449_01627</name>
</gene>
<protein>
    <recommendedName>
        <fullName evidence="3">ATPase BadF/BadG/BcrA/BcrD type domain-containing protein</fullName>
    </recommendedName>
</protein>
<dbReference type="Proteomes" id="UP000004892">
    <property type="component" value="Unassembled WGS sequence"/>
</dbReference>
<organism evidence="1 2">
    <name type="scientific">Odoribacter laneus YIT 12061</name>
    <dbReference type="NCBI Taxonomy" id="742817"/>
    <lineage>
        <taxon>Bacteria</taxon>
        <taxon>Pseudomonadati</taxon>
        <taxon>Bacteroidota</taxon>
        <taxon>Bacteroidia</taxon>
        <taxon>Bacteroidales</taxon>
        <taxon>Odoribacteraceae</taxon>
        <taxon>Odoribacter</taxon>
    </lineage>
</organism>
<dbReference type="eggNOG" id="COG2971">
    <property type="taxonomic scope" value="Bacteria"/>
</dbReference>
<sequence length="282" mass="31453">MSYLIADSGSTKTQWCIVRSGQEPEECYTTGINPIYLSEADIRNLLVREFPVGCTGIEKIWFYGAGCAFPEKNACVQSALSSYFHCREVEIASDLMGAARALCGRRPGIVGILGTGSNSCYYDGKEIVSNVAPLGFILGDEGSGADLGKRLVADLLKGILPSELKELFFAETQTSYAGIIESVYRRPLPNRYLADFTSFIRRHIGFPEIEQIVLEAFDSFIGRNLMQYRQISETEISFTGSIAYIFKKQLERQLQKYGLKPGVFKQAPMNGLKEYHKIDMIL</sequence>
<name>H1DH91_9BACT</name>
<reference evidence="1 2" key="1">
    <citation type="submission" date="2012-01" db="EMBL/GenBank/DDBJ databases">
        <title>The Genome Sequence of Odoribacter laneus YIT 12061.</title>
        <authorList>
            <consortium name="The Broad Institute Genome Sequencing Platform"/>
            <person name="Earl A."/>
            <person name="Ward D."/>
            <person name="Feldgarden M."/>
            <person name="Gevers D."/>
            <person name="Morotomi M."/>
            <person name="Young S.K."/>
            <person name="Zeng Q."/>
            <person name="Gargeya S."/>
            <person name="Fitzgerald M."/>
            <person name="Haas B."/>
            <person name="Abouelleil A."/>
            <person name="Alvarado L."/>
            <person name="Arachchi H.M."/>
            <person name="Berlin A."/>
            <person name="Chapman S.B."/>
            <person name="Gearin G."/>
            <person name="Goldberg J."/>
            <person name="Griggs A."/>
            <person name="Gujja S."/>
            <person name="Hansen M."/>
            <person name="Heiman D."/>
            <person name="Howarth C."/>
            <person name="Larimer J."/>
            <person name="Lui A."/>
            <person name="MacDonald P.J.P."/>
            <person name="McCowen C."/>
            <person name="Montmayeur A."/>
            <person name="Murphy C."/>
            <person name="Neiman D."/>
            <person name="Pearson M."/>
            <person name="Priest M."/>
            <person name="Roberts A."/>
            <person name="Saif S."/>
            <person name="Shea T."/>
            <person name="Sisk P."/>
            <person name="Stolte C."/>
            <person name="Sykes S."/>
            <person name="Wortman J."/>
            <person name="Nusbaum C."/>
            <person name="Birren B."/>
        </authorList>
    </citation>
    <scope>NUCLEOTIDE SEQUENCE [LARGE SCALE GENOMIC DNA]</scope>
    <source>
        <strain evidence="1 2">YIT 12061</strain>
    </source>
</reference>
<dbReference type="Gene3D" id="1.10.720.160">
    <property type="match status" value="1"/>
</dbReference>
<dbReference type="SUPFAM" id="SSF53067">
    <property type="entry name" value="Actin-like ATPase domain"/>
    <property type="match status" value="2"/>
</dbReference>
<keyword evidence="2" id="KW-1185">Reference proteome</keyword>